<evidence type="ECO:0000256" key="1">
    <source>
        <dbReference type="SAM" id="MobiDB-lite"/>
    </source>
</evidence>
<name>A0ABS7JLL0_9HELI</name>
<feature type="compositionally biased region" description="Polar residues" evidence="1">
    <location>
        <begin position="83"/>
        <end position="105"/>
    </location>
</feature>
<protein>
    <submittedName>
        <fullName evidence="2">Uncharacterized protein</fullName>
    </submittedName>
</protein>
<reference evidence="2 3" key="1">
    <citation type="submission" date="2021-08" db="EMBL/GenBank/DDBJ databases">
        <title>Helicobacter spp. isolated from feces of Anatolian Ground Squirrel (Spermophilus xanthoprymnus) in Turkey.</title>
        <authorList>
            <person name="Aydin F."/>
            <person name="Abay S."/>
            <person name="Kayman T."/>
            <person name="Karakaya E."/>
            <person name="Saticioglu I.B."/>
        </authorList>
    </citation>
    <scope>NUCLEOTIDE SEQUENCE [LARGE SCALE GENOMIC DNA]</scope>
    <source>
        <strain evidence="2 3">Faydin-H70</strain>
    </source>
</reference>
<dbReference type="RefSeq" id="WP_221531550.1">
    <property type="nucleotide sequence ID" value="NZ_JAIGYP010000002.1"/>
</dbReference>
<organism evidence="2 3">
    <name type="scientific">Helicobacter turcicus</name>
    <dbReference type="NCBI Taxonomy" id="2867412"/>
    <lineage>
        <taxon>Bacteria</taxon>
        <taxon>Pseudomonadati</taxon>
        <taxon>Campylobacterota</taxon>
        <taxon>Epsilonproteobacteria</taxon>
        <taxon>Campylobacterales</taxon>
        <taxon>Helicobacteraceae</taxon>
        <taxon>Helicobacter</taxon>
    </lineage>
</organism>
<feature type="region of interest" description="Disordered" evidence="1">
    <location>
        <begin position="1"/>
        <end position="21"/>
    </location>
</feature>
<comment type="caution">
    <text evidence="2">The sequence shown here is derived from an EMBL/GenBank/DDBJ whole genome shotgun (WGS) entry which is preliminary data.</text>
</comment>
<keyword evidence="3" id="KW-1185">Reference proteome</keyword>
<dbReference type="EMBL" id="JAIGYQ010000002">
    <property type="protein sequence ID" value="MBX7490276.1"/>
    <property type="molecule type" value="Genomic_DNA"/>
</dbReference>
<sequence length="131" mass="14392">MQKQQKQNAQENHNSTHLDSPANLTFKHDIIKYKFTQFCKQNTHAIALLLKALLQGAKHYPKATLEQAFLQGHCATESKSDSIDTTLKTSSGKDSMNSIAKTSSDGIKENPINAKSNTTTPKKPAPLNLEG</sequence>
<gene>
    <name evidence="2" type="ORF">K4G57_02130</name>
</gene>
<evidence type="ECO:0000313" key="2">
    <source>
        <dbReference type="EMBL" id="MBX7490276.1"/>
    </source>
</evidence>
<proteinExistence type="predicted"/>
<feature type="compositionally biased region" description="Polar residues" evidence="1">
    <location>
        <begin position="1"/>
        <end position="18"/>
    </location>
</feature>
<feature type="region of interest" description="Disordered" evidence="1">
    <location>
        <begin position="75"/>
        <end position="131"/>
    </location>
</feature>
<accession>A0ABS7JLL0</accession>
<dbReference type="Proteomes" id="UP000700059">
    <property type="component" value="Unassembled WGS sequence"/>
</dbReference>
<evidence type="ECO:0000313" key="3">
    <source>
        <dbReference type="Proteomes" id="UP000700059"/>
    </source>
</evidence>